<sequence length="70" mass="7152">MGGNIQAGYAWYSPDVATYGNGGGRVSNGAGMLELDNTTTAFQAVEPLLGSVGTNPVTAAIIKQFSQEDA</sequence>
<dbReference type="EMBL" id="LAZR01039309">
    <property type="protein sequence ID" value="KKL17309.1"/>
    <property type="molecule type" value="Genomic_DNA"/>
</dbReference>
<organism evidence="1">
    <name type="scientific">marine sediment metagenome</name>
    <dbReference type="NCBI Taxonomy" id="412755"/>
    <lineage>
        <taxon>unclassified sequences</taxon>
        <taxon>metagenomes</taxon>
        <taxon>ecological metagenomes</taxon>
    </lineage>
</organism>
<evidence type="ECO:0000313" key="1">
    <source>
        <dbReference type="EMBL" id="KKL17309.1"/>
    </source>
</evidence>
<proteinExistence type="predicted"/>
<feature type="non-terminal residue" evidence="1">
    <location>
        <position position="70"/>
    </location>
</feature>
<accession>A0A0F9B5W3</accession>
<gene>
    <name evidence="1" type="ORF">LCGC14_2486830</name>
</gene>
<dbReference type="AlphaFoldDB" id="A0A0F9B5W3"/>
<protein>
    <submittedName>
        <fullName evidence="1">Uncharacterized protein</fullName>
    </submittedName>
</protein>
<name>A0A0F9B5W3_9ZZZZ</name>
<comment type="caution">
    <text evidence="1">The sequence shown here is derived from an EMBL/GenBank/DDBJ whole genome shotgun (WGS) entry which is preliminary data.</text>
</comment>
<reference evidence="1" key="1">
    <citation type="journal article" date="2015" name="Nature">
        <title>Complex archaea that bridge the gap between prokaryotes and eukaryotes.</title>
        <authorList>
            <person name="Spang A."/>
            <person name="Saw J.H."/>
            <person name="Jorgensen S.L."/>
            <person name="Zaremba-Niedzwiedzka K."/>
            <person name="Martijn J."/>
            <person name="Lind A.E."/>
            <person name="van Eijk R."/>
            <person name="Schleper C."/>
            <person name="Guy L."/>
            <person name="Ettema T.J."/>
        </authorList>
    </citation>
    <scope>NUCLEOTIDE SEQUENCE</scope>
</reference>